<evidence type="ECO:0000313" key="2">
    <source>
        <dbReference type="EMBL" id="CAD6995223.1"/>
    </source>
</evidence>
<keyword evidence="3" id="KW-1185">Reference proteome</keyword>
<organism evidence="2 3">
    <name type="scientific">Ceratitis capitata</name>
    <name type="common">Mediterranean fruit fly</name>
    <name type="synonym">Tephritis capitata</name>
    <dbReference type="NCBI Taxonomy" id="7213"/>
    <lineage>
        <taxon>Eukaryota</taxon>
        <taxon>Metazoa</taxon>
        <taxon>Ecdysozoa</taxon>
        <taxon>Arthropoda</taxon>
        <taxon>Hexapoda</taxon>
        <taxon>Insecta</taxon>
        <taxon>Pterygota</taxon>
        <taxon>Neoptera</taxon>
        <taxon>Endopterygota</taxon>
        <taxon>Diptera</taxon>
        <taxon>Brachycera</taxon>
        <taxon>Muscomorpha</taxon>
        <taxon>Tephritoidea</taxon>
        <taxon>Tephritidae</taxon>
        <taxon>Ceratitis</taxon>
        <taxon>Ceratitis</taxon>
    </lineage>
</organism>
<dbReference type="EMBL" id="CAJHJT010000001">
    <property type="protein sequence ID" value="CAD6995223.1"/>
    <property type="molecule type" value="Genomic_DNA"/>
</dbReference>
<dbReference type="AlphaFoldDB" id="A0A811UD81"/>
<evidence type="ECO:0000313" key="3">
    <source>
        <dbReference type="Proteomes" id="UP000606786"/>
    </source>
</evidence>
<feature type="compositionally biased region" description="Low complexity" evidence="1">
    <location>
        <begin position="54"/>
        <end position="68"/>
    </location>
</feature>
<dbReference type="Proteomes" id="UP000606786">
    <property type="component" value="Unassembled WGS sequence"/>
</dbReference>
<feature type="region of interest" description="Disordered" evidence="1">
    <location>
        <begin position="45"/>
        <end position="68"/>
    </location>
</feature>
<comment type="caution">
    <text evidence="2">The sequence shown here is derived from an EMBL/GenBank/DDBJ whole genome shotgun (WGS) entry which is preliminary data.</text>
</comment>
<accession>A0A811UD81</accession>
<reference evidence="2" key="1">
    <citation type="submission" date="2020-11" db="EMBL/GenBank/DDBJ databases">
        <authorList>
            <person name="Whitehead M."/>
        </authorList>
    </citation>
    <scope>NUCLEOTIDE SEQUENCE</scope>
    <source>
        <strain evidence="2">EGII</strain>
    </source>
</reference>
<sequence>MEHESARSYTNKRKQTNTSAKRAELACTSMHELVRTFVCIHHNNNRRQRSSAYNSNANNVLYGNNNNNNNNNKLVTRAGDLELPLLGHLVCGNTIRLQLIQKVTSTG</sequence>
<name>A0A811UD81_CERCA</name>
<protein>
    <submittedName>
        <fullName evidence="2">(Mediterranean fruit fly) hypothetical protein</fullName>
    </submittedName>
</protein>
<feature type="region of interest" description="Disordered" evidence="1">
    <location>
        <begin position="1"/>
        <end position="21"/>
    </location>
</feature>
<proteinExistence type="predicted"/>
<gene>
    <name evidence="2" type="ORF">CCAP1982_LOCUS3942</name>
</gene>
<evidence type="ECO:0000256" key="1">
    <source>
        <dbReference type="SAM" id="MobiDB-lite"/>
    </source>
</evidence>